<name>A0ABV5W7Y5_9BACL</name>
<sequence length="501" mass="55952">MFKKTLSVLSIAALAASVAACGGGTGTKTAGGTTDTKQPEANKPKPTLRELNQYIKDDPNQDPVNQYMKEKTGYEVKYDMLPVENADEKLNLLMNGKEPYDIMKLSKTQFEKLAAAGALEPLDDLIAKYGKNMQQVISQNSWNGTKINGKTYAIPEAGSGFAVNSAIVVRQDWLDELGIKAPNTLDEFYTMLKTLKEKKNVIPFTGGKDPIVQEIGTVFGMRTITSPWKESGGKVTHLVEDPAAKEYLAYMKKLYTEGLIDSEWAINQQNKLIEKFTGGKSAMFKMNWANAQSVVEALAKNAPNGKATILPFLKDKDGKRSAIATGGIGWYIAVPKWAPNKEEAMKFMDLKFDSAIFKGLAIGEENVHHTVKDGKYYPILPIFNEKWNNGSYFLTGVDEKNYPIYWQARVRKNEHVQKYFETYQENAKENLLTDALTFAPPLDALSKNAQKLNKLTEDTFIKFITGSEPLENYDKFVAQWKADGGDDMIKAANEWYATNKK</sequence>
<dbReference type="Pfam" id="PF01547">
    <property type="entry name" value="SBP_bac_1"/>
    <property type="match status" value="1"/>
</dbReference>
<dbReference type="Gene3D" id="3.40.190.10">
    <property type="entry name" value="Periplasmic binding protein-like II"/>
    <property type="match status" value="2"/>
</dbReference>
<accession>A0ABV5W7Y5</accession>
<dbReference type="SUPFAM" id="SSF53850">
    <property type="entry name" value="Periplasmic binding protein-like II"/>
    <property type="match status" value="1"/>
</dbReference>
<keyword evidence="1" id="KW-0732">Signal</keyword>
<evidence type="ECO:0000313" key="3">
    <source>
        <dbReference type="Proteomes" id="UP001589619"/>
    </source>
</evidence>
<keyword evidence="3" id="KW-1185">Reference proteome</keyword>
<dbReference type="PANTHER" id="PTHR43649:SF17">
    <property type="entry name" value="ABC TRANSPORTER SOLUTE BINDING PROTEIN-SUGAR TRANSPORT"/>
    <property type="match status" value="1"/>
</dbReference>
<dbReference type="PROSITE" id="PS51257">
    <property type="entry name" value="PROKAR_LIPOPROTEIN"/>
    <property type="match status" value="1"/>
</dbReference>
<feature type="chain" id="PRO_5045218701" evidence="1">
    <location>
        <begin position="23"/>
        <end position="501"/>
    </location>
</feature>
<organism evidence="2 3">
    <name type="scientific">Paenibacillus hodogayensis</name>
    <dbReference type="NCBI Taxonomy" id="279208"/>
    <lineage>
        <taxon>Bacteria</taxon>
        <taxon>Bacillati</taxon>
        <taxon>Bacillota</taxon>
        <taxon>Bacilli</taxon>
        <taxon>Bacillales</taxon>
        <taxon>Paenibacillaceae</taxon>
        <taxon>Paenibacillus</taxon>
    </lineage>
</organism>
<evidence type="ECO:0000256" key="1">
    <source>
        <dbReference type="SAM" id="SignalP"/>
    </source>
</evidence>
<feature type="signal peptide" evidence="1">
    <location>
        <begin position="1"/>
        <end position="22"/>
    </location>
</feature>
<protein>
    <submittedName>
        <fullName evidence="2">Extracellular solute-binding protein</fullName>
    </submittedName>
</protein>
<proteinExistence type="predicted"/>
<dbReference type="PANTHER" id="PTHR43649">
    <property type="entry name" value="ARABINOSE-BINDING PROTEIN-RELATED"/>
    <property type="match status" value="1"/>
</dbReference>
<gene>
    <name evidence="2" type="ORF">ACFFNY_33910</name>
</gene>
<dbReference type="InterPro" id="IPR050490">
    <property type="entry name" value="Bact_solute-bd_prot1"/>
</dbReference>
<dbReference type="InterPro" id="IPR006059">
    <property type="entry name" value="SBP"/>
</dbReference>
<dbReference type="Proteomes" id="UP001589619">
    <property type="component" value="Unassembled WGS sequence"/>
</dbReference>
<comment type="caution">
    <text evidence="2">The sequence shown here is derived from an EMBL/GenBank/DDBJ whole genome shotgun (WGS) entry which is preliminary data.</text>
</comment>
<evidence type="ECO:0000313" key="2">
    <source>
        <dbReference type="EMBL" id="MFB9756598.1"/>
    </source>
</evidence>
<dbReference type="EMBL" id="JBHMAG010000025">
    <property type="protein sequence ID" value="MFB9756598.1"/>
    <property type="molecule type" value="Genomic_DNA"/>
</dbReference>
<dbReference type="RefSeq" id="WP_344913020.1">
    <property type="nucleotide sequence ID" value="NZ_BAAAYO010000011.1"/>
</dbReference>
<reference evidence="2 3" key="1">
    <citation type="submission" date="2024-09" db="EMBL/GenBank/DDBJ databases">
        <authorList>
            <person name="Sun Q."/>
            <person name="Mori K."/>
        </authorList>
    </citation>
    <scope>NUCLEOTIDE SEQUENCE [LARGE SCALE GENOMIC DNA]</scope>
    <source>
        <strain evidence="2 3">JCM 12520</strain>
    </source>
</reference>